<dbReference type="EMBL" id="LMWY01000043">
    <property type="protein sequence ID" value="KUN96910.1"/>
    <property type="molecule type" value="Genomic_DNA"/>
</dbReference>
<dbReference type="OrthoDB" id="67453at2"/>
<evidence type="ECO:0000313" key="2">
    <source>
        <dbReference type="EMBL" id="KUN96910.1"/>
    </source>
</evidence>
<reference evidence="2 3" key="1">
    <citation type="submission" date="2015-10" db="EMBL/GenBank/DDBJ databases">
        <title>Draft genome sequence of Streptomyces caeruleatus NRRL B-24802, type strain for the species Streptomyces caeruleatus.</title>
        <authorList>
            <person name="Ruckert C."/>
            <person name="Winkler A."/>
            <person name="Kalinowski J."/>
            <person name="Kampfer P."/>
            <person name="Glaeser S."/>
        </authorList>
    </citation>
    <scope>NUCLEOTIDE SEQUENCE [LARGE SCALE GENOMIC DNA]</scope>
    <source>
        <strain evidence="2 3">NRRL B-24802</strain>
    </source>
</reference>
<gene>
    <name evidence="2" type="ORF">AQJ67_32610</name>
</gene>
<sequence length="108" mass="11818">MEQLDHIPARRGLVIFLNSTSSSGRSSIATELLRILDEPYVHLPVDAFHAIRSPTAVPPDQLPTVLPGTWQGFLNDRPTPTAFERLRAGSDPQSLQSRSAQSGALFRA</sequence>
<feature type="region of interest" description="Disordered" evidence="1">
    <location>
        <begin position="77"/>
        <end position="108"/>
    </location>
</feature>
<organism evidence="2 3">
    <name type="scientific">Streptomyces caeruleatus</name>
    <dbReference type="NCBI Taxonomy" id="661399"/>
    <lineage>
        <taxon>Bacteria</taxon>
        <taxon>Bacillati</taxon>
        <taxon>Actinomycetota</taxon>
        <taxon>Actinomycetes</taxon>
        <taxon>Kitasatosporales</taxon>
        <taxon>Streptomycetaceae</taxon>
        <taxon>Streptomyces</taxon>
    </lineage>
</organism>
<evidence type="ECO:0000313" key="3">
    <source>
        <dbReference type="Proteomes" id="UP000053429"/>
    </source>
</evidence>
<comment type="caution">
    <text evidence="2">The sequence shown here is derived from an EMBL/GenBank/DDBJ whole genome shotgun (WGS) entry which is preliminary data.</text>
</comment>
<name>A0A101TR32_9ACTN</name>
<dbReference type="Pfam" id="PF07931">
    <property type="entry name" value="CPT"/>
    <property type="match status" value="1"/>
</dbReference>
<dbReference type="InterPro" id="IPR027417">
    <property type="entry name" value="P-loop_NTPase"/>
</dbReference>
<dbReference type="RefSeq" id="WP_062722946.1">
    <property type="nucleotide sequence ID" value="NZ_KQ948935.1"/>
</dbReference>
<proteinExistence type="predicted"/>
<dbReference type="Gene3D" id="3.40.50.300">
    <property type="entry name" value="P-loop containing nucleotide triphosphate hydrolases"/>
    <property type="match status" value="1"/>
</dbReference>
<dbReference type="Proteomes" id="UP000053429">
    <property type="component" value="Unassembled WGS sequence"/>
</dbReference>
<evidence type="ECO:0008006" key="4">
    <source>
        <dbReference type="Google" id="ProtNLM"/>
    </source>
</evidence>
<dbReference type="AlphaFoldDB" id="A0A101TR32"/>
<feature type="compositionally biased region" description="Polar residues" evidence="1">
    <location>
        <begin position="91"/>
        <end position="102"/>
    </location>
</feature>
<accession>A0A101TR32</accession>
<evidence type="ECO:0000256" key="1">
    <source>
        <dbReference type="SAM" id="MobiDB-lite"/>
    </source>
</evidence>
<protein>
    <recommendedName>
        <fullName evidence="4">Chloramphenicol phosphotransferase</fullName>
    </recommendedName>
</protein>
<keyword evidence="3" id="KW-1185">Reference proteome</keyword>